<keyword evidence="2" id="KW-1185">Reference proteome</keyword>
<keyword evidence="1" id="KW-0489">Methyltransferase</keyword>
<dbReference type="SUPFAM" id="SSF53335">
    <property type="entry name" value="S-adenosyl-L-methionine-dependent methyltransferases"/>
    <property type="match status" value="1"/>
</dbReference>
<keyword evidence="1" id="KW-0808">Transferase</keyword>
<dbReference type="GO" id="GO:0160105">
    <property type="term" value="F:tRNA (adenine(22)-N1)-methyltransferase activity"/>
    <property type="evidence" value="ECO:0007669"/>
    <property type="project" value="InterPro"/>
</dbReference>
<dbReference type="RefSeq" id="WP_092870282.1">
    <property type="nucleotide sequence ID" value="NZ_FOJY01000002.1"/>
</dbReference>
<dbReference type="InterPro" id="IPR006901">
    <property type="entry name" value="TrmK"/>
</dbReference>
<protein>
    <submittedName>
        <fullName evidence="1">tRNA (Adenine22-N1)-methyltransferase</fullName>
    </submittedName>
</protein>
<dbReference type="PANTHER" id="PTHR38451">
    <property type="entry name" value="TRNA (ADENINE(22)-N(1))-METHYLTRANSFERASE"/>
    <property type="match status" value="1"/>
</dbReference>
<dbReference type="Proteomes" id="UP000198838">
    <property type="component" value="Unassembled WGS sequence"/>
</dbReference>
<dbReference type="PIRSF" id="PIRSF018637">
    <property type="entry name" value="TrmK"/>
    <property type="match status" value="1"/>
</dbReference>
<dbReference type="Pfam" id="PF12847">
    <property type="entry name" value="Methyltransf_18"/>
    <property type="match status" value="1"/>
</dbReference>
<dbReference type="GO" id="GO:0032259">
    <property type="term" value="P:methylation"/>
    <property type="evidence" value="ECO:0007669"/>
    <property type="project" value="UniProtKB-KW"/>
</dbReference>
<dbReference type="STRING" id="1120918.SAMN05216249_102191"/>
<dbReference type="Gene3D" id="1.10.287.1890">
    <property type="match status" value="1"/>
</dbReference>
<dbReference type="EMBL" id="FOJY01000002">
    <property type="protein sequence ID" value="SFA79722.1"/>
    <property type="molecule type" value="Genomic_DNA"/>
</dbReference>
<evidence type="ECO:0000313" key="2">
    <source>
        <dbReference type="Proteomes" id="UP000198838"/>
    </source>
</evidence>
<dbReference type="PANTHER" id="PTHR38451:SF1">
    <property type="entry name" value="TRNA (ADENINE(22)-N(1))-METHYLTRANSFERASE"/>
    <property type="match status" value="1"/>
</dbReference>
<dbReference type="AlphaFoldDB" id="A0A1I0VTU3"/>
<gene>
    <name evidence="1" type="ORF">SAMN05216249_102191</name>
</gene>
<evidence type="ECO:0000313" key="1">
    <source>
        <dbReference type="EMBL" id="SFA79722.1"/>
    </source>
</evidence>
<reference evidence="1 2" key="1">
    <citation type="submission" date="2016-10" db="EMBL/GenBank/DDBJ databases">
        <authorList>
            <person name="de Groot N.N."/>
        </authorList>
    </citation>
    <scope>NUCLEOTIDE SEQUENCE [LARGE SCALE GENOMIC DNA]</scope>
    <source>
        <strain evidence="1 2">DSM 5522</strain>
    </source>
</reference>
<organism evidence="1 2">
    <name type="scientific">Acetitomaculum ruminis DSM 5522</name>
    <dbReference type="NCBI Taxonomy" id="1120918"/>
    <lineage>
        <taxon>Bacteria</taxon>
        <taxon>Bacillati</taxon>
        <taxon>Bacillota</taxon>
        <taxon>Clostridia</taxon>
        <taxon>Lachnospirales</taxon>
        <taxon>Lachnospiraceae</taxon>
        <taxon>Acetitomaculum</taxon>
    </lineage>
</organism>
<dbReference type="OrthoDB" id="5881184at2"/>
<proteinExistence type="predicted"/>
<sequence length="232" mass="26540">MKLSLRMNMSASLIKRGSILADIGTDHAYVPIFVVKENICNKAYAMDINKGPLLKAKENIHKYLLDEKIETRLSNGLEKLSKDEADCILIGGMGGELIISILENGKDVINNGIDKEIIIQPQSDLKEVRSYLLKNGYEIMDEKACIDEGKYYFSIKFRPDKRDNADSYTEEELSYGKILLDKRDNTLKEYLLKNKNKFENIKSNLSITENSTRIKEINNELEIIEKALKRLV</sequence>
<accession>A0A1I0VTU3</accession>
<dbReference type="InterPro" id="IPR029063">
    <property type="entry name" value="SAM-dependent_MTases_sf"/>
</dbReference>
<name>A0A1I0VTU3_9FIRM</name>
<dbReference type="Gene3D" id="3.40.50.150">
    <property type="entry name" value="Vaccinia Virus protein VP39"/>
    <property type="match status" value="1"/>
</dbReference>